<dbReference type="InterPro" id="IPR003343">
    <property type="entry name" value="Big_2"/>
</dbReference>
<dbReference type="SUPFAM" id="SSF55816">
    <property type="entry name" value="5'-nucleotidase (syn. UDP-sugar hydrolase), C-terminal domain"/>
    <property type="match status" value="1"/>
</dbReference>
<dbReference type="Gene3D" id="2.60.40.10">
    <property type="entry name" value="Immunoglobulins"/>
    <property type="match status" value="1"/>
</dbReference>
<dbReference type="SUPFAM" id="SSF49373">
    <property type="entry name" value="Invasin/intimin cell-adhesion fragments"/>
    <property type="match status" value="1"/>
</dbReference>
<protein>
    <submittedName>
        <fullName evidence="6">Choice-of-anchor I family protein</fullName>
    </submittedName>
</protein>
<feature type="domain" description="LTD" evidence="5">
    <location>
        <begin position="50"/>
        <end position="214"/>
    </location>
</feature>
<keyword evidence="1 3" id="KW-0732">Signal</keyword>
<evidence type="ECO:0000313" key="6">
    <source>
        <dbReference type="EMBL" id="MFC0396014.1"/>
    </source>
</evidence>
<name>A0ABV6JKI7_9BACL</name>
<dbReference type="Gene3D" id="2.60.40.1080">
    <property type="match status" value="1"/>
</dbReference>
<gene>
    <name evidence="6" type="ORF">ACFFJ8_32160</name>
</gene>
<evidence type="ECO:0000256" key="1">
    <source>
        <dbReference type="ARBA" id="ARBA00022729"/>
    </source>
</evidence>
<dbReference type="InterPro" id="IPR055188">
    <property type="entry name" value="Choice_anch_I"/>
</dbReference>
<accession>A0ABV6JKI7</accession>
<evidence type="ECO:0000256" key="3">
    <source>
        <dbReference type="SAM" id="SignalP"/>
    </source>
</evidence>
<dbReference type="NCBIfam" id="NF038117">
    <property type="entry name" value="choice_anch_I"/>
    <property type="match status" value="1"/>
</dbReference>
<dbReference type="InterPro" id="IPR029052">
    <property type="entry name" value="Metallo-depent_PP-like"/>
</dbReference>
<dbReference type="PROSITE" id="PS51272">
    <property type="entry name" value="SLH"/>
    <property type="match status" value="3"/>
</dbReference>
<dbReference type="EMBL" id="JBHLVF010000047">
    <property type="protein sequence ID" value="MFC0396014.1"/>
    <property type="molecule type" value="Genomic_DNA"/>
</dbReference>
<dbReference type="InterPro" id="IPR001119">
    <property type="entry name" value="SLH_dom"/>
</dbReference>
<dbReference type="InterPro" id="IPR008334">
    <property type="entry name" value="5'-Nucleotdase_C"/>
</dbReference>
<dbReference type="PROSITE" id="PS00785">
    <property type="entry name" value="5_NUCLEOTIDASE_1"/>
    <property type="match status" value="1"/>
</dbReference>
<evidence type="ECO:0000259" key="4">
    <source>
        <dbReference type="PROSITE" id="PS51272"/>
    </source>
</evidence>
<evidence type="ECO:0000256" key="2">
    <source>
        <dbReference type="SAM" id="MobiDB-lite"/>
    </source>
</evidence>
<dbReference type="InterPro" id="IPR036415">
    <property type="entry name" value="Lamin_tail_dom_sf"/>
</dbReference>
<dbReference type="InterPro" id="IPR006146">
    <property type="entry name" value="5'-Nucleotdase_CS"/>
</dbReference>
<dbReference type="InterPro" id="IPR008964">
    <property type="entry name" value="Invasin/intimin_cell_adhesion"/>
</dbReference>
<dbReference type="PANTHER" id="PTHR11575:SF24">
    <property type="entry name" value="5'-NUCLEOTIDASE"/>
    <property type="match status" value="1"/>
</dbReference>
<dbReference type="Pfam" id="PF00395">
    <property type="entry name" value="SLH"/>
    <property type="match status" value="3"/>
</dbReference>
<feature type="domain" description="SLH" evidence="4">
    <location>
        <begin position="1722"/>
        <end position="1781"/>
    </location>
</feature>
<reference evidence="6 7" key="1">
    <citation type="submission" date="2024-09" db="EMBL/GenBank/DDBJ databases">
        <authorList>
            <person name="Sun Q."/>
            <person name="Mori K."/>
        </authorList>
    </citation>
    <scope>NUCLEOTIDE SEQUENCE [LARGE SCALE GENOMIC DNA]</scope>
    <source>
        <strain evidence="6 7">CCM 4839</strain>
    </source>
</reference>
<feature type="domain" description="SLH" evidence="4">
    <location>
        <begin position="1853"/>
        <end position="1913"/>
    </location>
</feature>
<feature type="domain" description="SLH" evidence="4">
    <location>
        <begin position="1783"/>
        <end position="1846"/>
    </location>
</feature>
<dbReference type="RefSeq" id="WP_204817326.1">
    <property type="nucleotide sequence ID" value="NZ_JANHOF010000002.1"/>
</dbReference>
<sequence length="1913" mass="200650">MKRKWRGKRLLALLLAAEMLTGTIVAGGTALAADTPGNSPIAGTPYQVDGSYDVTVPHVFINQVYGGGLDSAPDTYISNGFIELYNPTDSDVSLTGWSLQYTDTGLTNNGGVTGPWEKLDLTGTIKKHSSYLIIGKATGASSPKIDISAKGDLSFDRYINNKGLKVALVSNQTLLAEANPFATEPKPAGYVDMLGTAGNDNGNLIDGYETEYRTGKNEGNSKKNALRRAALTDADHNRSDFEQLDYSAADAATLSAKGPRSSADGAWGLTPLPLGIVTDALPKACVGTAYSAAIAVLGGKPPYTYSAAGLPSGLAIDPSSGTIAGTPEPGTEGTPAVKIVVTDSAIPAAAIDRDLTLNVRQAKPPVAADKLSVEKISEYAVGSSNEDGGVAEIVKYNKDNGNMYVVNGSANPPSLDIVALTASQTLTKVKSVPVKELSETDGFMFGDLTSVDVNTATKRVAIAVQQADPTKAGRILLLDYDGNLLKTYEAGVQPDMVKFTSNGKHVMSADEGEFRSGTVDPKGTVTIVDTTTDEAVHVEFDNPDVIDDGVHIRGAADPLTGLIGGSGPKADALSDLEPEYITLSEDETKAYVALQENNAIATVDIAAKKVIAVKGLGYKDLKDPNNALDVVKDNAVKLENVPFFGMYMPDGIASYSLNGTQYLFTANEGDATDWPGRKNATTIKKLKDSLDPVSPAAAFLSGNNMYDGVEAASDMGNDGVYLYGGRSFSIWNADTMEHVYDSGSDFERITGERLPDYFNASNSNATLDSRSTKKGPEPEYVAVGAVGSRTLVFTGLERIGGIMTYDVTDPAAPEFVNYTNTRDFTKGLNTDTGPEGLEFIPATDSPTGLPLLLVANEVGGTIAVLQLNVTKVTLDKKSISLRSGDEAVKLHAVVELAGDGAPTVEWSSSNTAAATVDQDGNVTPVSKGTATITALSTDGYGVAEAVVTVDGPWKLTVMHTNDTHAHLADVARRTTLVKQVRNETGDSLLLDAGDVFSGDLYFTKWMGLADLEFMNDMGYDAMTFGNHEFDQGTGPLAEFVSQARFPLVSANIDFSRDSHLGPLVKAPAAFDANAHKTIANAGVYPYIVLDVNGHKVGVFGLTTEDTKETSSPGQDIIFAEAAEAAASTVEAIKSEGVDIVIALSHLGYGRDKELAQAVKDIDLIVGGHTHTKLDAPETVMNEGVPTIIVQANEWGRFLGRVDLTFDEQGVVQTGENQLTGRLLSVDANVPEDEAAKSKLAPYNAELEELKKQVVGKSDVILNGERSDVRSKETNLGNFIADGMLAWAKERKNADVAIMNGGGIRASIDQGDITMGELRTVMPFGNTLYVLDVTGQALKDGLENGISGAKLTDLPGKFPQVAGLRFKWDPSQPAGSKVYDVEIKKDSGYASLDLSATYRLATNSFVANGGDGYASFAKAIADGAYHEDLGYPDYEIFIAHVNSLGDTIAPAVEGRIIERAKSSGNGSGSGSGGGGWVPTPVPTPKPEPKPEPEPTPAPGAGKIELGDDALQVVTETSESGQIVHNVMVKAESLQAALETAASGGQKQIVIQAQTLSGPTVVSLPAGVLASASGKGMTIVIETAAASYSLPLHVLHLTQAASGEASLSGVSVQVSIAPVDDSLQQTLRAKAQSMGASLVDSTAIEFKVAIVADHQEKAVNDFGAAYVARVIYLPSTADITTAAAVMYDPAAGEFMFVPGVGKTVNGKPAIEMKRPGNSIYAVMKYSKEFADLKGHWAKNDTEKMASKLIVKGVSANNFAPDQVITRAEFTALLVRGLGLNPAQGDAAAFVDVQQNAWYAESIGAAVKFGLVTGKEAGKFAPDAAITRAEMAVMIARSIQAVEPEAGMGGSGTDALSKFADRTAIPKWASASAALLAGKGIMQGNGKGDFASSDQATRAQAAVILLRALKDLKFTA</sequence>
<dbReference type="PRINTS" id="PR01607">
    <property type="entry name" value="APYRASEFAMLY"/>
</dbReference>
<dbReference type="SMART" id="SM00635">
    <property type="entry name" value="BID_2"/>
    <property type="match status" value="1"/>
</dbReference>
<comment type="caution">
    <text evidence="6">The sequence shown here is derived from an EMBL/GenBank/DDBJ whole genome shotgun (WGS) entry which is preliminary data.</text>
</comment>
<proteinExistence type="predicted"/>
<feature type="compositionally biased region" description="Gly residues" evidence="2">
    <location>
        <begin position="1464"/>
        <end position="1475"/>
    </location>
</feature>
<dbReference type="Pfam" id="PF02872">
    <property type="entry name" value="5_nucleotid_C"/>
    <property type="match status" value="1"/>
</dbReference>
<dbReference type="Gene3D" id="3.60.21.10">
    <property type="match status" value="1"/>
</dbReference>
<feature type="chain" id="PRO_5046672901" evidence="3">
    <location>
        <begin position="33"/>
        <end position="1913"/>
    </location>
</feature>
<dbReference type="PROSITE" id="PS51841">
    <property type="entry name" value="LTD"/>
    <property type="match status" value="1"/>
</dbReference>
<evidence type="ECO:0000259" key="5">
    <source>
        <dbReference type="PROSITE" id="PS51841"/>
    </source>
</evidence>
<dbReference type="Pfam" id="PF00932">
    <property type="entry name" value="LTD"/>
    <property type="match status" value="1"/>
</dbReference>
<dbReference type="InterPro" id="IPR001322">
    <property type="entry name" value="Lamin_tail_dom"/>
</dbReference>
<dbReference type="SUPFAM" id="SSF50969">
    <property type="entry name" value="YVTN repeat-like/Quinoprotein amine dehydrogenase"/>
    <property type="match status" value="2"/>
</dbReference>
<organism evidence="6 7">
    <name type="scientific">Paenibacillus mendelii</name>
    <dbReference type="NCBI Taxonomy" id="206163"/>
    <lineage>
        <taxon>Bacteria</taxon>
        <taxon>Bacillati</taxon>
        <taxon>Bacillota</taxon>
        <taxon>Bacilli</taxon>
        <taxon>Bacillales</taxon>
        <taxon>Paenibacillaceae</taxon>
        <taxon>Paenibacillus</taxon>
    </lineage>
</organism>
<dbReference type="InterPro" id="IPR004843">
    <property type="entry name" value="Calcineurin-like_PHP"/>
</dbReference>
<dbReference type="PANTHER" id="PTHR11575">
    <property type="entry name" value="5'-NUCLEOTIDASE-RELATED"/>
    <property type="match status" value="1"/>
</dbReference>
<feature type="region of interest" description="Disordered" evidence="2">
    <location>
        <begin position="1459"/>
        <end position="1502"/>
    </location>
</feature>
<dbReference type="SUPFAM" id="SSF74853">
    <property type="entry name" value="Lamin A/C globular tail domain"/>
    <property type="match status" value="1"/>
</dbReference>
<keyword evidence="7" id="KW-1185">Reference proteome</keyword>
<dbReference type="Proteomes" id="UP001589818">
    <property type="component" value="Unassembled WGS sequence"/>
</dbReference>
<dbReference type="InterPro" id="IPR006179">
    <property type="entry name" value="5_nucleotidase/apyrase"/>
</dbReference>
<dbReference type="Pfam" id="PF02368">
    <property type="entry name" value="Big_2"/>
    <property type="match status" value="1"/>
</dbReference>
<dbReference type="Pfam" id="PF05345">
    <property type="entry name" value="He_PIG"/>
    <property type="match status" value="1"/>
</dbReference>
<evidence type="ECO:0000313" key="7">
    <source>
        <dbReference type="Proteomes" id="UP001589818"/>
    </source>
</evidence>
<dbReference type="InterPro" id="IPR013783">
    <property type="entry name" value="Ig-like_fold"/>
</dbReference>
<dbReference type="Pfam" id="PF00149">
    <property type="entry name" value="Metallophos"/>
    <property type="match status" value="1"/>
</dbReference>
<dbReference type="InterPro" id="IPR011044">
    <property type="entry name" value="Quino_amine_DH_bsu"/>
</dbReference>
<dbReference type="Gene3D" id="3.90.780.10">
    <property type="entry name" value="5'-Nucleotidase, C-terminal domain"/>
    <property type="match status" value="1"/>
</dbReference>
<feature type="signal peptide" evidence="3">
    <location>
        <begin position="1"/>
        <end position="32"/>
    </location>
</feature>
<dbReference type="Pfam" id="PF22494">
    <property type="entry name" value="choice_anch_I"/>
    <property type="match status" value="1"/>
</dbReference>
<dbReference type="SUPFAM" id="SSF56300">
    <property type="entry name" value="Metallo-dependent phosphatases"/>
    <property type="match status" value="1"/>
</dbReference>
<dbReference type="InterPro" id="IPR036907">
    <property type="entry name" value="5'-Nucleotdase_C_sf"/>
</dbReference>